<keyword evidence="1" id="KW-0812">Transmembrane</keyword>
<feature type="transmembrane region" description="Helical" evidence="1">
    <location>
        <begin position="32"/>
        <end position="49"/>
    </location>
</feature>
<protein>
    <submittedName>
        <fullName evidence="2">Uncharacterized protein</fullName>
    </submittedName>
</protein>
<proteinExistence type="predicted"/>
<name>A0A9W6P2J6_9ACTN</name>
<dbReference type="EMBL" id="BSQG01000001">
    <property type="protein sequence ID" value="GLU45937.1"/>
    <property type="molecule type" value="Genomic_DNA"/>
</dbReference>
<keyword evidence="3" id="KW-1185">Reference proteome</keyword>
<gene>
    <name evidence="2" type="ORF">Nans01_02880</name>
</gene>
<evidence type="ECO:0000256" key="1">
    <source>
        <dbReference type="SAM" id="Phobius"/>
    </source>
</evidence>
<keyword evidence="1" id="KW-1133">Transmembrane helix</keyword>
<dbReference type="RefSeq" id="WP_285756810.1">
    <property type="nucleotide sequence ID" value="NZ_BSQG01000001.1"/>
</dbReference>
<reference evidence="2" key="1">
    <citation type="submission" date="2023-02" db="EMBL/GenBank/DDBJ databases">
        <title>Nocardiopsis ansamitocini NBRC 112285.</title>
        <authorList>
            <person name="Ichikawa N."/>
            <person name="Sato H."/>
            <person name="Tonouchi N."/>
        </authorList>
    </citation>
    <scope>NUCLEOTIDE SEQUENCE</scope>
    <source>
        <strain evidence="2">NBRC 112285</strain>
    </source>
</reference>
<comment type="caution">
    <text evidence="2">The sequence shown here is derived from an EMBL/GenBank/DDBJ whole genome shotgun (WGS) entry which is preliminary data.</text>
</comment>
<evidence type="ECO:0000313" key="2">
    <source>
        <dbReference type="EMBL" id="GLU45937.1"/>
    </source>
</evidence>
<keyword evidence="1" id="KW-0472">Membrane</keyword>
<dbReference type="AlphaFoldDB" id="A0A9W6P2J6"/>
<sequence length="52" mass="5191">MSALWPVLLIVLGGLLAGGALSTWKTAKPLSVALAACAALAVAGGLLRLDYL</sequence>
<organism evidence="2 3">
    <name type="scientific">Nocardiopsis ansamitocini</name>
    <dbReference type="NCBI Taxonomy" id="1670832"/>
    <lineage>
        <taxon>Bacteria</taxon>
        <taxon>Bacillati</taxon>
        <taxon>Actinomycetota</taxon>
        <taxon>Actinomycetes</taxon>
        <taxon>Streptosporangiales</taxon>
        <taxon>Nocardiopsidaceae</taxon>
        <taxon>Nocardiopsis</taxon>
    </lineage>
</organism>
<accession>A0A9W6P2J6</accession>
<evidence type="ECO:0000313" key="3">
    <source>
        <dbReference type="Proteomes" id="UP001165092"/>
    </source>
</evidence>
<dbReference type="Proteomes" id="UP001165092">
    <property type="component" value="Unassembled WGS sequence"/>
</dbReference>